<keyword evidence="3 4" id="KW-0067">ATP-binding</keyword>
<evidence type="ECO:0000256" key="1">
    <source>
        <dbReference type="ARBA" id="ARBA00022598"/>
    </source>
</evidence>
<evidence type="ECO:0000259" key="5">
    <source>
        <dbReference type="PROSITE" id="PS50975"/>
    </source>
</evidence>
<dbReference type="InterPro" id="IPR051538">
    <property type="entry name" value="Acyl-CoA_Synth/Transferase"/>
</dbReference>
<comment type="caution">
    <text evidence="6">The sequence shown here is derived from an EMBL/GenBank/DDBJ whole genome shotgun (WGS) entry which is preliminary data.</text>
</comment>
<organism evidence="6 7">
    <name type="scientific">Streblomastix strix</name>
    <dbReference type="NCBI Taxonomy" id="222440"/>
    <lineage>
        <taxon>Eukaryota</taxon>
        <taxon>Metamonada</taxon>
        <taxon>Preaxostyla</taxon>
        <taxon>Oxymonadida</taxon>
        <taxon>Streblomastigidae</taxon>
        <taxon>Streblomastix</taxon>
    </lineage>
</organism>
<keyword evidence="2 4" id="KW-0547">Nucleotide-binding</keyword>
<dbReference type="PROSITE" id="PS50975">
    <property type="entry name" value="ATP_GRASP"/>
    <property type="match status" value="1"/>
</dbReference>
<dbReference type="PANTHER" id="PTHR43334">
    <property type="entry name" value="ACETATE--COA LIGASE [ADP-FORMING]"/>
    <property type="match status" value="1"/>
</dbReference>
<dbReference type="InterPro" id="IPR016102">
    <property type="entry name" value="Succinyl-CoA_synth-like"/>
</dbReference>
<dbReference type="Gene3D" id="3.30.470.20">
    <property type="entry name" value="ATP-grasp fold, B domain"/>
    <property type="match status" value="1"/>
</dbReference>
<dbReference type="GO" id="GO:0043758">
    <property type="term" value="F:acetate-CoA ligase (ADP-forming) activity"/>
    <property type="evidence" value="ECO:0007669"/>
    <property type="project" value="InterPro"/>
</dbReference>
<evidence type="ECO:0000256" key="3">
    <source>
        <dbReference type="ARBA" id="ARBA00022840"/>
    </source>
</evidence>
<evidence type="ECO:0000313" key="6">
    <source>
        <dbReference type="EMBL" id="KAA6380738.1"/>
    </source>
</evidence>
<evidence type="ECO:0000256" key="2">
    <source>
        <dbReference type="ARBA" id="ARBA00022741"/>
    </source>
</evidence>
<dbReference type="Pfam" id="PF13549">
    <property type="entry name" value="ATP-grasp_5"/>
    <property type="match status" value="1"/>
</dbReference>
<sequence length="394" mass="42763">VGEASLAQFNSFLPAAWSHANPIDILGDAAPDRFSKTVKISAEDPEVDGILVILTPQDMTDPTATAHALTEHAQCNKLFMASWMGGKDVEEGQTILREAKIPVFTYPDQAVRVFNYLHKCQAGVDLLKEPTPANPNLGFDLQKARKEVHDIYTAALSKGRTLLSEYESKKIMNAYNIPAGVTELALTPDAAVTAAKKIGYPVVLKVHSETITHKSDVGGVKLNLKTDDDVKNAYNEIKANVTKNASAADFLGVVILPQVTLKDSYEIILGANIDGQFGPVILFGLGGVLVEVFKDKGLGLAPLNKTYAKQLVLKTKIFKALQGVRGRKPVNEDELLLTIIKFSQLLADHPRISEFDINPLVASPDGILALDARIILYKADKTDEELPKSCVPTV</sequence>
<reference evidence="6 7" key="1">
    <citation type="submission" date="2019-03" db="EMBL/GenBank/DDBJ databases">
        <title>Single cell metagenomics reveals metabolic interactions within the superorganism composed of flagellate Streblomastix strix and complex community of Bacteroidetes bacteria on its surface.</title>
        <authorList>
            <person name="Treitli S.C."/>
            <person name="Kolisko M."/>
            <person name="Husnik F."/>
            <person name="Keeling P."/>
            <person name="Hampl V."/>
        </authorList>
    </citation>
    <scope>NUCLEOTIDE SEQUENCE [LARGE SCALE GENOMIC DNA]</scope>
    <source>
        <strain evidence="6">ST1C</strain>
    </source>
</reference>
<dbReference type="InterPro" id="IPR013815">
    <property type="entry name" value="ATP_grasp_subdomain_1"/>
</dbReference>
<accession>A0A5J4VDW0</accession>
<evidence type="ECO:0000256" key="4">
    <source>
        <dbReference type="PROSITE-ProRule" id="PRU00409"/>
    </source>
</evidence>
<dbReference type="SUPFAM" id="SSF56059">
    <property type="entry name" value="Glutathione synthetase ATP-binding domain-like"/>
    <property type="match status" value="1"/>
</dbReference>
<dbReference type="EMBL" id="SNRW01007736">
    <property type="protein sequence ID" value="KAA6380738.1"/>
    <property type="molecule type" value="Genomic_DNA"/>
</dbReference>
<dbReference type="InterPro" id="IPR011761">
    <property type="entry name" value="ATP-grasp"/>
</dbReference>
<dbReference type="Proteomes" id="UP000324800">
    <property type="component" value="Unassembled WGS sequence"/>
</dbReference>
<feature type="non-terminal residue" evidence="6">
    <location>
        <position position="1"/>
    </location>
</feature>
<dbReference type="SUPFAM" id="SSF52210">
    <property type="entry name" value="Succinyl-CoA synthetase domains"/>
    <property type="match status" value="1"/>
</dbReference>
<gene>
    <name evidence="6" type="ORF">EZS28_023735</name>
</gene>
<proteinExistence type="predicted"/>
<dbReference type="Pfam" id="PF19045">
    <property type="entry name" value="Ligase_CoA_2"/>
    <property type="match status" value="1"/>
</dbReference>
<dbReference type="FunFam" id="3.30.1490.20:FF:000020">
    <property type="entry name" value="Protein lysine acetyltransferase"/>
    <property type="match status" value="1"/>
</dbReference>
<dbReference type="GO" id="GO:0005524">
    <property type="term" value="F:ATP binding"/>
    <property type="evidence" value="ECO:0007669"/>
    <property type="project" value="UniProtKB-UniRule"/>
</dbReference>
<feature type="domain" description="ATP-grasp" evidence="5">
    <location>
        <begin position="169"/>
        <end position="205"/>
    </location>
</feature>
<dbReference type="InterPro" id="IPR043938">
    <property type="entry name" value="Ligase_CoA_dom"/>
</dbReference>
<dbReference type="Gene3D" id="3.40.50.261">
    <property type="entry name" value="Succinyl-CoA synthetase domains"/>
    <property type="match status" value="1"/>
</dbReference>
<dbReference type="OrthoDB" id="1664372at2759"/>
<evidence type="ECO:0000313" key="7">
    <source>
        <dbReference type="Proteomes" id="UP000324800"/>
    </source>
</evidence>
<dbReference type="GO" id="GO:0046872">
    <property type="term" value="F:metal ion binding"/>
    <property type="evidence" value="ECO:0007669"/>
    <property type="project" value="InterPro"/>
</dbReference>
<keyword evidence="1" id="KW-0436">Ligase</keyword>
<protein>
    <submittedName>
        <fullName evidence="6">Acetyl-CoA synthetase (ADP-forming)</fullName>
    </submittedName>
</protein>
<name>A0A5J4VDW0_9EUKA</name>
<dbReference type="PANTHER" id="PTHR43334:SF1">
    <property type="entry name" value="3-HYDROXYPROPIONATE--COA LIGASE [ADP-FORMING]"/>
    <property type="match status" value="1"/>
</dbReference>
<dbReference type="Gene3D" id="3.30.1490.20">
    <property type="entry name" value="ATP-grasp fold, A domain"/>
    <property type="match status" value="1"/>
</dbReference>
<dbReference type="AlphaFoldDB" id="A0A5J4VDW0"/>